<gene>
    <name evidence="2" type="ORF">D9R08_06110</name>
</gene>
<dbReference type="OrthoDB" id="9803532at2"/>
<evidence type="ECO:0000313" key="3">
    <source>
        <dbReference type="Proteomes" id="UP000281343"/>
    </source>
</evidence>
<dbReference type="InterPro" id="IPR007296">
    <property type="entry name" value="DUF403"/>
</dbReference>
<name>A0A3L9Y6V5_9RHOB</name>
<dbReference type="Pfam" id="PF04168">
    <property type="entry name" value="Alpha-E"/>
    <property type="match status" value="1"/>
</dbReference>
<dbReference type="RefSeq" id="WP_121897130.1">
    <property type="nucleotide sequence ID" value="NZ_CP159473.1"/>
</dbReference>
<organism evidence="2 3">
    <name type="scientific">Rhodophyticola porphyridii</name>
    <dbReference type="NCBI Taxonomy" id="1852017"/>
    <lineage>
        <taxon>Bacteria</taxon>
        <taxon>Pseudomonadati</taxon>
        <taxon>Pseudomonadota</taxon>
        <taxon>Alphaproteobacteria</taxon>
        <taxon>Rhodobacterales</taxon>
        <taxon>Roseobacteraceae</taxon>
        <taxon>Rhodophyticola</taxon>
    </lineage>
</organism>
<feature type="domain" description="DUF403" evidence="1">
    <location>
        <begin position="1"/>
        <end position="309"/>
    </location>
</feature>
<dbReference type="PANTHER" id="PTHR34595">
    <property type="entry name" value="BLR5612 PROTEIN"/>
    <property type="match status" value="1"/>
</dbReference>
<comment type="caution">
    <text evidence="2">The sequence shown here is derived from an EMBL/GenBank/DDBJ whole genome shotgun (WGS) entry which is preliminary data.</text>
</comment>
<sequence length="313" mass="35278">MLGKTAGGLFWMFRYLERSENTARLIDAGFRIALTRPDGADDEWASVLQTAGVADLYRSRHDELDAARVIDFLLRDTSNPSSVMSAIAAARQNARLVRTAITREVWEAVNDTYMILKQALARPVAPRNLPGSLAMIRQQSALVRGALHGTMLRNDVFDFCRIGTYLERADNTARILDVKYYVLLPSISQIGSSLDNVQWETILRSVAGQRAYRWISGGESSPIGIADFLLFDGRMPRSLRFSVGKIATNLSYLEREYDHRHHCHDLVEALSGRLNQTTIEHVFEEGLHEFIVDFLADLGQLGAQIDRDYRFQG</sequence>
<dbReference type="InterPro" id="IPR051680">
    <property type="entry name" value="ATP-dep_Glu-Cys_Ligase-2"/>
</dbReference>
<accession>A0A3L9Y6V5</accession>
<proteinExistence type="predicted"/>
<evidence type="ECO:0000313" key="2">
    <source>
        <dbReference type="EMBL" id="RMA43195.1"/>
    </source>
</evidence>
<dbReference type="EMBL" id="RCNT01000002">
    <property type="protein sequence ID" value="RMA43195.1"/>
    <property type="molecule type" value="Genomic_DNA"/>
</dbReference>
<dbReference type="AlphaFoldDB" id="A0A3L9Y6V5"/>
<keyword evidence="3" id="KW-1185">Reference proteome</keyword>
<reference evidence="2 3" key="1">
    <citation type="submission" date="2018-10" db="EMBL/GenBank/DDBJ databases">
        <authorList>
            <person name="Jung H.S."/>
            <person name="Jeon C.O."/>
        </authorList>
    </citation>
    <scope>NUCLEOTIDE SEQUENCE [LARGE SCALE GENOMIC DNA]</scope>
    <source>
        <strain evidence="2 3">MA-7-27</strain>
    </source>
</reference>
<dbReference type="Proteomes" id="UP000281343">
    <property type="component" value="Unassembled WGS sequence"/>
</dbReference>
<protein>
    <submittedName>
        <fullName evidence="2">Alpha-E domain-containing protein</fullName>
    </submittedName>
</protein>
<evidence type="ECO:0000259" key="1">
    <source>
        <dbReference type="Pfam" id="PF04168"/>
    </source>
</evidence>
<dbReference type="PANTHER" id="PTHR34595:SF7">
    <property type="entry name" value="SLL1039 PROTEIN"/>
    <property type="match status" value="1"/>
</dbReference>